<gene>
    <name evidence="1" type="ORF">BO71DRAFT_384476</name>
</gene>
<evidence type="ECO:0000313" key="1">
    <source>
        <dbReference type="EMBL" id="PYH91999.1"/>
    </source>
</evidence>
<dbReference type="Pfam" id="PF15892">
    <property type="entry name" value="BNR_4"/>
    <property type="match status" value="1"/>
</dbReference>
<organism evidence="1 2">
    <name type="scientific">Aspergillus ellipticus CBS 707.79</name>
    <dbReference type="NCBI Taxonomy" id="1448320"/>
    <lineage>
        <taxon>Eukaryota</taxon>
        <taxon>Fungi</taxon>
        <taxon>Dikarya</taxon>
        <taxon>Ascomycota</taxon>
        <taxon>Pezizomycotina</taxon>
        <taxon>Eurotiomycetes</taxon>
        <taxon>Eurotiomycetidae</taxon>
        <taxon>Eurotiales</taxon>
        <taxon>Aspergillaceae</taxon>
        <taxon>Aspergillus</taxon>
        <taxon>Aspergillus subgen. Circumdati</taxon>
    </lineage>
</organism>
<keyword evidence="2" id="KW-1185">Reference proteome</keyword>
<dbReference type="AlphaFoldDB" id="A0A319D491"/>
<reference evidence="1 2" key="1">
    <citation type="submission" date="2018-02" db="EMBL/GenBank/DDBJ databases">
        <title>The genomes of Aspergillus section Nigri reveals drivers in fungal speciation.</title>
        <authorList>
            <consortium name="DOE Joint Genome Institute"/>
            <person name="Vesth T.C."/>
            <person name="Nybo J."/>
            <person name="Theobald S."/>
            <person name="Brandl J."/>
            <person name="Frisvad J.C."/>
            <person name="Nielsen K.F."/>
            <person name="Lyhne E.K."/>
            <person name="Kogle M.E."/>
            <person name="Kuo A."/>
            <person name="Riley R."/>
            <person name="Clum A."/>
            <person name="Nolan M."/>
            <person name="Lipzen A."/>
            <person name="Salamov A."/>
            <person name="Henrissat B."/>
            <person name="Wiebenga A."/>
            <person name="De vries R.P."/>
            <person name="Grigoriev I.V."/>
            <person name="Mortensen U.H."/>
            <person name="Andersen M.R."/>
            <person name="Baker S.E."/>
        </authorList>
    </citation>
    <scope>NUCLEOTIDE SEQUENCE [LARGE SCALE GENOMIC DNA]</scope>
    <source>
        <strain evidence="1 2">CBS 707.79</strain>
    </source>
</reference>
<proteinExistence type="predicted"/>
<protein>
    <submittedName>
        <fullName evidence="1">Dockerin type 1</fullName>
    </submittedName>
</protein>
<dbReference type="EMBL" id="KZ825929">
    <property type="protein sequence ID" value="PYH91999.1"/>
    <property type="molecule type" value="Genomic_DNA"/>
</dbReference>
<dbReference type="OrthoDB" id="9978204at2759"/>
<accession>A0A319D491</accession>
<evidence type="ECO:0000313" key="2">
    <source>
        <dbReference type="Proteomes" id="UP000247810"/>
    </source>
</evidence>
<dbReference type="VEuPathDB" id="FungiDB:BO71DRAFT_384476"/>
<name>A0A319D491_9EURO</name>
<sequence>MAIPTIMVLGDDPDTTHRLNSCAYQQSAIATFNGIQYAAFYTSHGASESRRVTIARHNIKDTSDWQNLTFENYDQTVDDGHNTISIGICAGDGTIHVSFDHHCDTLRYRISRPGLASDPDSFSWSEGSFSPILDHLPGCDRLIDVTYPRFIPAGKQMFFECRIGKAGAGSDVLYRYDSDVAQFIRVGTYLVGRQCNPYPNGLSFHPPTNSLHVTWTNRHFIEYEGATDGASTAHKAQAGPNGPENNEDLYHAYSCDMGTSWSSSNHQSVSVLSSDPEGGLDSQDDRVRVRDIPRDSGIMNQEAQYIDANGGVHVLNRENTSGKETWMHYYRSPSNNQWTFSMLPDIYPTSTGPRGKVVYFAKLDTVFFILPSNTERELIVAQRRMDDTDKDLKVVWQGSGYTGEPLIDEEAFLQHGILSIFILKEVEEERKIVVLQFDINQLAQ</sequence>
<dbReference type="Proteomes" id="UP000247810">
    <property type="component" value="Unassembled WGS sequence"/>
</dbReference>